<organism evidence="1 2">
    <name type="scientific">Rhizobium mayense</name>
    <dbReference type="NCBI Taxonomy" id="1312184"/>
    <lineage>
        <taxon>Bacteria</taxon>
        <taxon>Pseudomonadati</taxon>
        <taxon>Pseudomonadota</taxon>
        <taxon>Alphaproteobacteria</taxon>
        <taxon>Hyphomicrobiales</taxon>
        <taxon>Rhizobiaceae</taxon>
        <taxon>Rhizobium/Agrobacterium group</taxon>
        <taxon>Rhizobium</taxon>
    </lineage>
</organism>
<reference evidence="1" key="1">
    <citation type="submission" date="2023-06" db="EMBL/GenBank/DDBJ databases">
        <title>Phylogenetic Diversity of Rhizobium strains.</title>
        <authorList>
            <person name="Moura F.T."/>
            <person name="Helene L.C.F."/>
            <person name="Hungria M."/>
        </authorList>
    </citation>
    <scope>NUCLEOTIDE SEQUENCE</scope>
    <source>
        <strain evidence="1">CCGE526</strain>
    </source>
</reference>
<dbReference type="Proteomes" id="UP001172645">
    <property type="component" value="Unassembled WGS sequence"/>
</dbReference>
<accession>A0ABT7JNF0</accession>
<comment type="caution">
    <text evidence="1">The sequence shown here is derived from an EMBL/GenBank/DDBJ whole genome shotgun (WGS) entry which is preliminary data.</text>
</comment>
<name>A0ABT7JNF0_9HYPH</name>
<evidence type="ECO:0000313" key="1">
    <source>
        <dbReference type="EMBL" id="MDL2397781.1"/>
    </source>
</evidence>
<sequence length="49" mass="5234">MDKYAKTILTVIAAALVVIALQNFITPAQAVGNGCGYNMYNPCYVKLAP</sequence>
<gene>
    <name evidence="1" type="ORF">PY649_02655</name>
</gene>
<protein>
    <submittedName>
        <fullName evidence="1">Uncharacterized protein</fullName>
    </submittedName>
</protein>
<evidence type="ECO:0000313" key="2">
    <source>
        <dbReference type="Proteomes" id="UP001172645"/>
    </source>
</evidence>
<keyword evidence="2" id="KW-1185">Reference proteome</keyword>
<proteinExistence type="predicted"/>
<dbReference type="RefSeq" id="WP_285866576.1">
    <property type="nucleotide sequence ID" value="NZ_JARFYM010000002.1"/>
</dbReference>
<dbReference type="EMBL" id="JARFYM010000002">
    <property type="protein sequence ID" value="MDL2397781.1"/>
    <property type="molecule type" value="Genomic_DNA"/>
</dbReference>